<dbReference type="SUPFAM" id="SSF52374">
    <property type="entry name" value="Nucleotidylyl transferase"/>
    <property type="match status" value="1"/>
</dbReference>
<evidence type="ECO:0000256" key="2">
    <source>
        <dbReference type="ARBA" id="ARBA00022695"/>
    </source>
</evidence>
<protein>
    <recommendedName>
        <fullName evidence="4">Nudix hydrolase domain-containing protein</fullName>
    </recommendedName>
</protein>
<comment type="caution">
    <text evidence="5">The sequence shown here is derived from an EMBL/GenBank/DDBJ whole genome shotgun (WGS) entry which is preliminary data.</text>
</comment>
<feature type="domain" description="Nudix hydrolase" evidence="4">
    <location>
        <begin position="227"/>
        <end position="363"/>
    </location>
</feature>
<dbReference type="PANTHER" id="PTHR21342:SF0">
    <property type="entry name" value="BIFUNCTIONAL NMN ADENYLYLTRANSFERASE_NUDIX HYDROLASE"/>
    <property type="match status" value="1"/>
</dbReference>
<keyword evidence="3" id="KW-0378">Hydrolase</keyword>
<dbReference type="GO" id="GO:0016779">
    <property type="term" value="F:nucleotidyltransferase activity"/>
    <property type="evidence" value="ECO:0007669"/>
    <property type="project" value="UniProtKB-KW"/>
</dbReference>
<gene>
    <name evidence="5" type="ORF">LCGC14_0244770</name>
</gene>
<dbReference type="InterPro" id="IPR015797">
    <property type="entry name" value="NUDIX_hydrolase-like_dom_sf"/>
</dbReference>
<proteinExistence type="predicted"/>
<dbReference type="Gene3D" id="3.40.50.620">
    <property type="entry name" value="HUPs"/>
    <property type="match status" value="1"/>
</dbReference>
<dbReference type="AlphaFoldDB" id="A0A0F9U6P1"/>
<accession>A0A0F9U6P1</accession>
<dbReference type="Pfam" id="PF00293">
    <property type="entry name" value="NUDIX"/>
    <property type="match status" value="1"/>
</dbReference>
<evidence type="ECO:0000256" key="3">
    <source>
        <dbReference type="ARBA" id="ARBA00022801"/>
    </source>
</evidence>
<evidence type="ECO:0000313" key="5">
    <source>
        <dbReference type="EMBL" id="KKN88870.1"/>
    </source>
</evidence>
<dbReference type="PROSITE" id="PS51462">
    <property type="entry name" value="NUDIX"/>
    <property type="match status" value="1"/>
</dbReference>
<dbReference type="NCBIfam" id="TIGR00125">
    <property type="entry name" value="cyt_tran_rel"/>
    <property type="match status" value="1"/>
</dbReference>
<evidence type="ECO:0000259" key="4">
    <source>
        <dbReference type="PROSITE" id="PS51462"/>
    </source>
</evidence>
<sequence length="370" mass="41722">MHHDYSCAVIIGRFQPFHSTHQALVEQALRIADKVLILVGSSHAARTPKNPFTFEERRQMIFDSMGVDIPGLPSGRIFVEPIRDFFYSDEVWLSQVQSVTSEYIEDGETVALLGGYRDSSSYYLNLFPQWEYVAPTTLSKMDATQVREVLFDVTLGRTWGDRASEGVPTITEEDTFSHTKHFNEMVPHTTMLFLESFRTTQAYGRLVEEFHANRAYRDAWESAPFPPVFVTADAVVTCSGHVLVVKRGGNPGKGLLALPGGFVRSNERIKDAALRELKEETRIKVDKLILKSNIVTSAVFDYPGRSLRGRTVTHAFHVRLRDGKLPEVKGSDDAVGAFWLPLAEVFKREEEFFEDHLTIIQKMIGGGLYG</sequence>
<name>A0A0F9U6P1_9ZZZZ</name>
<dbReference type="InterPro" id="IPR004821">
    <property type="entry name" value="Cyt_trans-like"/>
</dbReference>
<keyword evidence="1" id="KW-0808">Transferase</keyword>
<dbReference type="EMBL" id="LAZR01000125">
    <property type="protein sequence ID" value="KKN88870.1"/>
    <property type="molecule type" value="Genomic_DNA"/>
</dbReference>
<dbReference type="CDD" id="cd18873">
    <property type="entry name" value="NUDIX_NadM_like"/>
    <property type="match status" value="1"/>
</dbReference>
<dbReference type="Pfam" id="PF01467">
    <property type="entry name" value="CTP_transf_like"/>
    <property type="match status" value="1"/>
</dbReference>
<dbReference type="PANTHER" id="PTHR21342">
    <property type="entry name" value="PHOSPHOPANTETHEINE ADENYLYLTRANSFERASE"/>
    <property type="match status" value="1"/>
</dbReference>
<dbReference type="GO" id="GO:0016787">
    <property type="term" value="F:hydrolase activity"/>
    <property type="evidence" value="ECO:0007669"/>
    <property type="project" value="UniProtKB-KW"/>
</dbReference>
<dbReference type="InterPro" id="IPR000086">
    <property type="entry name" value="NUDIX_hydrolase_dom"/>
</dbReference>
<dbReference type="InterPro" id="IPR020084">
    <property type="entry name" value="NUDIX_hydrolase_CS"/>
</dbReference>
<organism evidence="5">
    <name type="scientific">marine sediment metagenome</name>
    <dbReference type="NCBI Taxonomy" id="412755"/>
    <lineage>
        <taxon>unclassified sequences</taxon>
        <taxon>metagenomes</taxon>
        <taxon>ecological metagenomes</taxon>
    </lineage>
</organism>
<dbReference type="PROSITE" id="PS00893">
    <property type="entry name" value="NUDIX_BOX"/>
    <property type="match status" value="1"/>
</dbReference>
<dbReference type="SUPFAM" id="SSF55811">
    <property type="entry name" value="Nudix"/>
    <property type="match status" value="1"/>
</dbReference>
<keyword evidence="2" id="KW-0548">Nucleotidyltransferase</keyword>
<evidence type="ECO:0000256" key="1">
    <source>
        <dbReference type="ARBA" id="ARBA00022679"/>
    </source>
</evidence>
<dbReference type="Gene3D" id="3.90.79.10">
    <property type="entry name" value="Nucleoside Triphosphate Pyrophosphohydrolase"/>
    <property type="match status" value="1"/>
</dbReference>
<dbReference type="InterPro" id="IPR014729">
    <property type="entry name" value="Rossmann-like_a/b/a_fold"/>
</dbReference>
<reference evidence="5" key="1">
    <citation type="journal article" date="2015" name="Nature">
        <title>Complex archaea that bridge the gap between prokaryotes and eukaryotes.</title>
        <authorList>
            <person name="Spang A."/>
            <person name="Saw J.H."/>
            <person name="Jorgensen S.L."/>
            <person name="Zaremba-Niedzwiedzka K."/>
            <person name="Martijn J."/>
            <person name="Lind A.E."/>
            <person name="van Eijk R."/>
            <person name="Schleper C."/>
            <person name="Guy L."/>
            <person name="Ettema T.J."/>
        </authorList>
    </citation>
    <scope>NUCLEOTIDE SEQUENCE</scope>
</reference>